<protein>
    <submittedName>
        <fullName evidence="2">Uncharacterized protein</fullName>
    </submittedName>
</protein>
<evidence type="ECO:0000313" key="2">
    <source>
        <dbReference type="EMBL" id="KUL33918.1"/>
    </source>
</evidence>
<name>A0A0X3UMR3_9ACTN</name>
<reference evidence="2 3" key="1">
    <citation type="submission" date="2015-10" db="EMBL/GenBank/DDBJ databases">
        <authorList>
            <person name="Gilbert D.G."/>
        </authorList>
    </citation>
    <scope>NUCLEOTIDE SEQUENCE [LARGE SCALE GENOMIC DNA]</scope>
    <source>
        <strain evidence="2 3">NRRL B-16712</strain>
    </source>
</reference>
<sequence length="97" mass="10850">MSEDELVVHRPANRHANRSRSDVGMMSELGRWVAAMTIRPTARPRATRSRSSDAKSSRSVFLPTVAEKYAISSTPITYGRNASRGVIFRRPQASRYA</sequence>
<dbReference type="Proteomes" id="UP000053244">
    <property type="component" value="Unassembled WGS sequence"/>
</dbReference>
<dbReference type="AlphaFoldDB" id="A0A0X3UMR3"/>
<feature type="region of interest" description="Disordered" evidence="1">
    <location>
        <begin position="1"/>
        <end position="22"/>
    </location>
</feature>
<proteinExistence type="predicted"/>
<organism evidence="2 3">
    <name type="scientific">Actinoplanes awajinensis subsp. mycoplanecinus</name>
    <dbReference type="NCBI Taxonomy" id="135947"/>
    <lineage>
        <taxon>Bacteria</taxon>
        <taxon>Bacillati</taxon>
        <taxon>Actinomycetota</taxon>
        <taxon>Actinomycetes</taxon>
        <taxon>Micromonosporales</taxon>
        <taxon>Micromonosporaceae</taxon>
        <taxon>Actinoplanes</taxon>
    </lineage>
</organism>
<keyword evidence="3" id="KW-1185">Reference proteome</keyword>
<evidence type="ECO:0000256" key="1">
    <source>
        <dbReference type="SAM" id="MobiDB-lite"/>
    </source>
</evidence>
<evidence type="ECO:0000313" key="3">
    <source>
        <dbReference type="Proteomes" id="UP000053244"/>
    </source>
</evidence>
<gene>
    <name evidence="2" type="ORF">ADL15_16995</name>
</gene>
<comment type="caution">
    <text evidence="2">The sequence shown here is derived from an EMBL/GenBank/DDBJ whole genome shotgun (WGS) entry which is preliminary data.</text>
</comment>
<accession>A0A0X3UMR3</accession>
<dbReference type="EMBL" id="LLZH01000131">
    <property type="protein sequence ID" value="KUL33918.1"/>
    <property type="molecule type" value="Genomic_DNA"/>
</dbReference>